<dbReference type="Proteomes" id="UP001157006">
    <property type="component" value="Chromosome 3"/>
</dbReference>
<sequence>MCRAGFGGFDSFSVLASVFFFVDTVLVLADAALVSVLTDVVLVIVLTDAVLVMVSVFGLMQFFCLLVLTDAVYSWSVEGRLRLWCLQGFESCELSRGLASSLR</sequence>
<protein>
    <submittedName>
        <fullName evidence="2">Uncharacterized protein</fullName>
    </submittedName>
</protein>
<accession>A0AAV0ZZ24</accession>
<name>A0AAV0ZZ24_VICFA</name>
<evidence type="ECO:0000313" key="2">
    <source>
        <dbReference type="EMBL" id="CAI8603611.1"/>
    </source>
</evidence>
<feature type="transmembrane region" description="Helical" evidence="1">
    <location>
        <begin position="40"/>
        <end position="73"/>
    </location>
</feature>
<keyword evidence="1" id="KW-0472">Membrane</keyword>
<reference evidence="2 3" key="1">
    <citation type="submission" date="2023-01" db="EMBL/GenBank/DDBJ databases">
        <authorList>
            <person name="Kreplak J."/>
        </authorList>
    </citation>
    <scope>NUCLEOTIDE SEQUENCE [LARGE SCALE GENOMIC DNA]</scope>
</reference>
<keyword evidence="1" id="KW-1133">Transmembrane helix</keyword>
<keyword evidence="1" id="KW-0812">Transmembrane</keyword>
<gene>
    <name evidence="2" type="ORF">VFH_III094240</name>
</gene>
<keyword evidence="3" id="KW-1185">Reference proteome</keyword>
<feature type="transmembrane region" description="Helical" evidence="1">
    <location>
        <begin position="12"/>
        <end position="34"/>
    </location>
</feature>
<evidence type="ECO:0000313" key="3">
    <source>
        <dbReference type="Proteomes" id="UP001157006"/>
    </source>
</evidence>
<dbReference type="AlphaFoldDB" id="A0AAV0ZZ24"/>
<proteinExistence type="predicted"/>
<organism evidence="2 3">
    <name type="scientific">Vicia faba</name>
    <name type="common">Broad bean</name>
    <name type="synonym">Faba vulgaris</name>
    <dbReference type="NCBI Taxonomy" id="3906"/>
    <lineage>
        <taxon>Eukaryota</taxon>
        <taxon>Viridiplantae</taxon>
        <taxon>Streptophyta</taxon>
        <taxon>Embryophyta</taxon>
        <taxon>Tracheophyta</taxon>
        <taxon>Spermatophyta</taxon>
        <taxon>Magnoliopsida</taxon>
        <taxon>eudicotyledons</taxon>
        <taxon>Gunneridae</taxon>
        <taxon>Pentapetalae</taxon>
        <taxon>rosids</taxon>
        <taxon>fabids</taxon>
        <taxon>Fabales</taxon>
        <taxon>Fabaceae</taxon>
        <taxon>Papilionoideae</taxon>
        <taxon>50 kb inversion clade</taxon>
        <taxon>NPAAA clade</taxon>
        <taxon>Hologalegina</taxon>
        <taxon>IRL clade</taxon>
        <taxon>Fabeae</taxon>
        <taxon>Vicia</taxon>
    </lineage>
</organism>
<dbReference type="EMBL" id="OX451738">
    <property type="protein sequence ID" value="CAI8603611.1"/>
    <property type="molecule type" value="Genomic_DNA"/>
</dbReference>
<evidence type="ECO:0000256" key="1">
    <source>
        <dbReference type="SAM" id="Phobius"/>
    </source>
</evidence>